<evidence type="ECO:0000313" key="5">
    <source>
        <dbReference type="EMBL" id="AIO11785.1"/>
    </source>
</evidence>
<name>A0A088T300_PETMA</name>
<gene>
    <name evidence="5" type="primary">VLRA</name>
</gene>
<keyword evidence="1" id="KW-0433">Leucine-rich repeat</keyword>
<dbReference type="GO" id="GO:0005886">
    <property type="term" value="C:plasma membrane"/>
    <property type="evidence" value="ECO:0007669"/>
    <property type="project" value="TreeGrafter"/>
</dbReference>
<dbReference type="SUPFAM" id="SSF52058">
    <property type="entry name" value="L domain-like"/>
    <property type="match status" value="1"/>
</dbReference>
<sequence>MGLLSSSPPPPHLILILLVLASSRPGSASWKTCETVTGCTCNEGKKEVNCQYKGLKAVPSEIPADTKSLDLKYNAFTQLPFNAFQGLTKLTWLNLENNQLQALSAGVFNPLTELKTLGLKGNMLLVLPLGVFDHLTQLDKLYLAQNQLTSLPPRVFDSLTRLTYLGLSQNQLQSIPKGAFDKLTRLEKLYLEQNQLQSVPHGAFDRLRSLKNIVLRINPWDCSNCTILYLSDWIRENQGKVKSDVRSNIADPDGVTCSDGKVVRTVTNETLKYECPFVESKNFTDGPSSASENKKQSSPLAVSAPTEFWSLLKLSCDVAAFGSLSLCAAHLLLAVTVISLISSLVKMLPSLS</sequence>
<dbReference type="PANTHER" id="PTHR24369:SF210">
    <property type="entry name" value="CHAOPTIN-RELATED"/>
    <property type="match status" value="1"/>
</dbReference>
<dbReference type="PANTHER" id="PTHR24369">
    <property type="entry name" value="ANTIGEN BSP, PUTATIVE-RELATED"/>
    <property type="match status" value="1"/>
</dbReference>
<accession>A0A088T300</accession>
<keyword evidence="3" id="KW-0677">Repeat</keyword>
<dbReference type="EMBL" id="KJ716242">
    <property type="protein sequence ID" value="AIO11785.1"/>
    <property type="molecule type" value="mRNA"/>
</dbReference>
<keyword evidence="2 4" id="KW-0732">Signal</keyword>
<dbReference type="FunFam" id="3.80.10.10:FF:001164">
    <property type="entry name" value="GH01279p"/>
    <property type="match status" value="1"/>
</dbReference>
<evidence type="ECO:0000256" key="3">
    <source>
        <dbReference type="ARBA" id="ARBA00022737"/>
    </source>
</evidence>
<evidence type="ECO:0000256" key="4">
    <source>
        <dbReference type="SAM" id="SignalP"/>
    </source>
</evidence>
<protein>
    <submittedName>
        <fullName evidence="5">Variable lymphocyte receptor type A</fullName>
    </submittedName>
</protein>
<reference evidence="5" key="1">
    <citation type="journal article" date="2014" name="Proc. Natl. Acad. Sci. U.S.A.">
        <title>Genomic donor cassette sharing during VLRA and VLRC assembly in jawless vertebrates.</title>
        <authorList>
            <person name="Das S."/>
            <person name="Li J."/>
            <person name="Holland S.J."/>
            <person name="Iyer L.M."/>
            <person name="Hirano M."/>
            <person name="Schorpp M."/>
            <person name="Aravind L."/>
            <person name="Cooper M.D."/>
            <person name="Boehm T."/>
        </authorList>
    </citation>
    <scope>NUCLEOTIDE SEQUENCE</scope>
</reference>
<evidence type="ECO:0000256" key="1">
    <source>
        <dbReference type="ARBA" id="ARBA00022614"/>
    </source>
</evidence>
<dbReference type="PROSITE" id="PS51450">
    <property type="entry name" value="LRR"/>
    <property type="match status" value="1"/>
</dbReference>
<proteinExistence type="evidence at transcript level"/>
<feature type="chain" id="PRO_5001839638" evidence="4">
    <location>
        <begin position="29"/>
        <end position="352"/>
    </location>
</feature>
<dbReference type="InterPro" id="IPR050541">
    <property type="entry name" value="LRR_TM_domain-containing"/>
</dbReference>
<dbReference type="Pfam" id="PF13855">
    <property type="entry name" value="LRR_8"/>
    <property type="match status" value="1"/>
</dbReference>
<feature type="signal peptide" evidence="4">
    <location>
        <begin position="1"/>
        <end position="28"/>
    </location>
</feature>
<evidence type="ECO:0000256" key="2">
    <source>
        <dbReference type="ARBA" id="ARBA00022729"/>
    </source>
</evidence>
<dbReference type="InterPro" id="IPR001611">
    <property type="entry name" value="Leu-rich_rpt"/>
</dbReference>
<dbReference type="InterPro" id="IPR032675">
    <property type="entry name" value="LRR_dom_sf"/>
</dbReference>
<organism evidence="5">
    <name type="scientific">Petromyzon marinus</name>
    <name type="common">Sea lamprey</name>
    <dbReference type="NCBI Taxonomy" id="7757"/>
    <lineage>
        <taxon>Eukaryota</taxon>
        <taxon>Metazoa</taxon>
        <taxon>Chordata</taxon>
        <taxon>Craniata</taxon>
        <taxon>Vertebrata</taxon>
        <taxon>Cyclostomata</taxon>
        <taxon>Hyperoartia</taxon>
        <taxon>Petromyzontiformes</taxon>
        <taxon>Petromyzontidae</taxon>
        <taxon>Petromyzon</taxon>
    </lineage>
</organism>
<keyword evidence="5" id="KW-0675">Receptor</keyword>
<dbReference type="InterPro" id="IPR003591">
    <property type="entry name" value="Leu-rich_rpt_typical-subtyp"/>
</dbReference>
<dbReference type="AlphaFoldDB" id="A0A088T300"/>
<dbReference type="Gene3D" id="3.80.10.10">
    <property type="entry name" value="Ribonuclease Inhibitor"/>
    <property type="match status" value="1"/>
</dbReference>
<dbReference type="SMART" id="SM00369">
    <property type="entry name" value="LRR_TYP"/>
    <property type="match status" value="6"/>
</dbReference>